<dbReference type="AlphaFoldDB" id="A0A813ETY1"/>
<accession>A0A813ETY1</accession>
<feature type="compositionally biased region" description="Low complexity" evidence="1">
    <location>
        <begin position="748"/>
        <end position="761"/>
    </location>
</feature>
<protein>
    <submittedName>
        <fullName evidence="2">Uncharacterized protein</fullName>
    </submittedName>
</protein>
<sequence length="1061" mass="109236">MSDLFEAARHAADQVSRSGVASVSVAGSMAPGLGGLFVHARHQASQNTRSDVGSESSAGEEFLEIARRAAADISSQSGVGASASGVSDGESPGGFFGFARKVAGGSMSRSGVGSESEVASEDLFVAARRFASDASASGVASSAGGRSGLSDVFAPKRGQASARVAQEVSEAGSDGMSELDLFDVAGNAADQVSRSGVASASVAGSLAPGLGFFFVPARRAQEREEDLRSAVASSASGSDLFAIAQGAAGQASRSGVQSSVAAGSLAAVGDLFQAKSRGVGRAQAAVAEDLRSEVASSAGSSDLLAVARGAAGEASRSGVQSSVAGGSLAAGGVGNLFGAKPRRVGAVVRGAVAEDLRSEVASSAGGGDLLELARDAAGEASQSGVQSSVAGGSLAADRVGDLFGARGLGTPLKSAREQERDEDLRSAVASSAGGSDLFAFARGAAAGEDLRSEVASSAGGSDLLAVARGAAGEASQSGVQSSVAGGSLAAGGVGDLFVAGARSAGSAHKAAPASNDEESSGDGLDLIGAARDAADEFSQSDVDSGSDIFGAARQAADEMSRSGIASQSGVGSAVASGLFVARGNPAKAPARSGRSTSAAADYEFQPPQRNFAAPGSHKQAPPLAPESLRVDQPPWAVLSLSGLPPPPPPPRRRPPSPPGARPPLPADGTLQASPKSKVADASQGPREDFEGIFFSRTAKLVQPRVAPPREAALAASNILPKPAPLPLVGKAVSGGSQGTQPRPPPRPLASASSSGSSAQHAAVEHRLPPPPPQRKPQQPEQQQQQQQPQQSQQTQQQQPQQQQHQPEPQQQRHQQQPQQQPQQQQQPLPRQQQQQPPHPMQHPRQKQHQPKQQQQQQQQEQETHQQKQQRQPQNLQQQQRQTQQQQQRLQQQHPHQLQQQMTPAQQPRQQLVPPTPRHQPQVFNISTPREEEPVVETPPAGGHTNLVASRSSPADASPRSPEGGSNPGDIVASRTIGPADRQQRMALRRRTVQGGDRDYKRKASRAPAVGLEELTPTAATRADDNNNNNNNNTNDNNNKNNNNNADTTPRKAPGYSPEAPQ</sequence>
<name>A0A813ETY1_POLGL</name>
<feature type="compositionally biased region" description="Low complexity" evidence="1">
    <location>
        <begin position="1017"/>
        <end position="1047"/>
    </location>
</feature>
<reference evidence="2" key="1">
    <citation type="submission" date="2021-02" db="EMBL/GenBank/DDBJ databases">
        <authorList>
            <person name="Dougan E. K."/>
            <person name="Rhodes N."/>
            <person name="Thang M."/>
            <person name="Chan C."/>
        </authorList>
    </citation>
    <scope>NUCLEOTIDE SEQUENCE</scope>
</reference>
<dbReference type="OMA" id="CECFANL"/>
<proteinExistence type="predicted"/>
<feature type="compositionally biased region" description="Low complexity" evidence="1">
    <location>
        <begin position="850"/>
        <end position="910"/>
    </location>
</feature>
<evidence type="ECO:0000313" key="3">
    <source>
        <dbReference type="Proteomes" id="UP000654075"/>
    </source>
</evidence>
<organism evidence="2 3">
    <name type="scientific">Polarella glacialis</name>
    <name type="common">Dinoflagellate</name>
    <dbReference type="NCBI Taxonomy" id="89957"/>
    <lineage>
        <taxon>Eukaryota</taxon>
        <taxon>Sar</taxon>
        <taxon>Alveolata</taxon>
        <taxon>Dinophyceae</taxon>
        <taxon>Suessiales</taxon>
        <taxon>Suessiaceae</taxon>
        <taxon>Polarella</taxon>
    </lineage>
</organism>
<keyword evidence="3" id="KW-1185">Reference proteome</keyword>
<feature type="compositionally biased region" description="Pro residues" evidence="1">
    <location>
        <begin position="643"/>
        <end position="665"/>
    </location>
</feature>
<feature type="region of interest" description="Disordered" evidence="1">
    <location>
        <begin position="607"/>
        <end position="690"/>
    </location>
</feature>
<evidence type="ECO:0000256" key="1">
    <source>
        <dbReference type="SAM" id="MobiDB-lite"/>
    </source>
</evidence>
<dbReference type="EMBL" id="CAJNNV010015112">
    <property type="protein sequence ID" value="CAE8603211.1"/>
    <property type="molecule type" value="Genomic_DNA"/>
</dbReference>
<gene>
    <name evidence="2" type="ORF">PGLA1383_LOCUS21429</name>
</gene>
<feature type="compositionally biased region" description="Low complexity" evidence="1">
    <location>
        <begin position="775"/>
        <end position="835"/>
    </location>
</feature>
<feature type="compositionally biased region" description="Low complexity" evidence="1">
    <location>
        <begin position="948"/>
        <end position="961"/>
    </location>
</feature>
<dbReference type="Proteomes" id="UP000654075">
    <property type="component" value="Unassembled WGS sequence"/>
</dbReference>
<evidence type="ECO:0000313" key="2">
    <source>
        <dbReference type="EMBL" id="CAE8603211.1"/>
    </source>
</evidence>
<comment type="caution">
    <text evidence="2">The sequence shown here is derived from an EMBL/GenBank/DDBJ whole genome shotgun (WGS) entry which is preliminary data.</text>
</comment>
<feature type="region of interest" description="Disordered" evidence="1">
    <location>
        <begin position="717"/>
        <end position="1061"/>
    </location>
</feature>